<evidence type="ECO:0000259" key="4">
    <source>
        <dbReference type="PROSITE" id="PS50977"/>
    </source>
</evidence>
<dbReference type="PROSITE" id="PS50977">
    <property type="entry name" value="HTH_TETR_2"/>
    <property type="match status" value="1"/>
</dbReference>
<feature type="region of interest" description="Disordered" evidence="3">
    <location>
        <begin position="1"/>
        <end position="20"/>
    </location>
</feature>
<dbReference type="PANTHER" id="PTHR30055:SF226">
    <property type="entry name" value="HTH-TYPE TRANSCRIPTIONAL REGULATOR PKSA"/>
    <property type="match status" value="1"/>
</dbReference>
<evidence type="ECO:0000256" key="2">
    <source>
        <dbReference type="PROSITE-ProRule" id="PRU00335"/>
    </source>
</evidence>
<feature type="DNA-binding region" description="H-T-H motif" evidence="2">
    <location>
        <begin position="40"/>
        <end position="59"/>
    </location>
</feature>
<dbReference type="InterPro" id="IPR001647">
    <property type="entry name" value="HTH_TetR"/>
</dbReference>
<feature type="compositionally biased region" description="Basic and acidic residues" evidence="3">
    <location>
        <begin position="7"/>
        <end position="17"/>
    </location>
</feature>
<dbReference type="EMBL" id="PXVD01000008">
    <property type="protein sequence ID" value="MDJ1370996.1"/>
    <property type="molecule type" value="Genomic_DNA"/>
</dbReference>
<comment type="caution">
    <text evidence="5">The sequence shown here is derived from an EMBL/GenBank/DDBJ whole genome shotgun (WGS) entry which is preliminary data.</text>
</comment>
<keyword evidence="1 2" id="KW-0238">DNA-binding</keyword>
<evidence type="ECO:0000313" key="6">
    <source>
        <dbReference type="Proteomes" id="UP001170379"/>
    </source>
</evidence>
<dbReference type="SUPFAM" id="SSF46689">
    <property type="entry name" value="Homeodomain-like"/>
    <property type="match status" value="1"/>
</dbReference>
<gene>
    <name evidence="5" type="ORF">C7K25_06400</name>
</gene>
<sequence length="201" mass="22263">MEDDSAPDSKRAADPRPARTRAAIQDAVRRLAARPDQEISVNAIAREASVSRSAFYDQYSDLDALAIDMLSGIFRASTVADTMRIRRGDSLREAAEAATLVFLDYLDEHRAFFVSSLEWKTTSRAPEAVRRALADNYLEIFDVLGSAVPPGINRDDTALFLAGGTITLITEWMRESPPTPKREFALRLMAQHPTWVSGYAA</sequence>
<name>A0ABT7C8N1_9MICO</name>
<keyword evidence="6" id="KW-1185">Reference proteome</keyword>
<evidence type="ECO:0000313" key="5">
    <source>
        <dbReference type="EMBL" id="MDJ1370996.1"/>
    </source>
</evidence>
<proteinExistence type="predicted"/>
<protein>
    <recommendedName>
        <fullName evidence="4">HTH tetR-type domain-containing protein</fullName>
    </recommendedName>
</protein>
<dbReference type="InterPro" id="IPR050109">
    <property type="entry name" value="HTH-type_TetR-like_transc_reg"/>
</dbReference>
<evidence type="ECO:0000256" key="1">
    <source>
        <dbReference type="ARBA" id="ARBA00023125"/>
    </source>
</evidence>
<feature type="domain" description="HTH tetR-type" evidence="4">
    <location>
        <begin position="17"/>
        <end position="77"/>
    </location>
</feature>
<dbReference type="Proteomes" id="UP001170379">
    <property type="component" value="Unassembled WGS sequence"/>
</dbReference>
<accession>A0ABT7C8N1</accession>
<dbReference type="Gene3D" id="1.10.357.10">
    <property type="entry name" value="Tetracycline Repressor, domain 2"/>
    <property type="match status" value="1"/>
</dbReference>
<organism evidence="5 6">
    <name type="scientific">Gulosibacter molinativorax</name>
    <dbReference type="NCBI Taxonomy" id="256821"/>
    <lineage>
        <taxon>Bacteria</taxon>
        <taxon>Bacillati</taxon>
        <taxon>Actinomycetota</taxon>
        <taxon>Actinomycetes</taxon>
        <taxon>Micrococcales</taxon>
        <taxon>Microbacteriaceae</taxon>
        <taxon>Gulosibacter</taxon>
    </lineage>
</organism>
<reference evidence="5" key="1">
    <citation type="submission" date="2018-03" db="EMBL/GenBank/DDBJ databases">
        <authorList>
            <person name="Nunes O.C."/>
            <person name="Lopes A.R."/>
            <person name="Froufe H."/>
            <person name="Munoz-Merida A."/>
            <person name="Barroso C."/>
            <person name="Egas C."/>
        </authorList>
    </citation>
    <scope>NUCLEOTIDE SEQUENCE</scope>
    <source>
        <strain evidence="5">ON4</strain>
    </source>
</reference>
<dbReference type="RefSeq" id="WP_146137463.1">
    <property type="nucleotide sequence ID" value="NZ_CP028426.1"/>
</dbReference>
<evidence type="ECO:0000256" key="3">
    <source>
        <dbReference type="SAM" id="MobiDB-lite"/>
    </source>
</evidence>
<dbReference type="InterPro" id="IPR009057">
    <property type="entry name" value="Homeodomain-like_sf"/>
</dbReference>
<dbReference type="PANTHER" id="PTHR30055">
    <property type="entry name" value="HTH-TYPE TRANSCRIPTIONAL REGULATOR RUTR"/>
    <property type="match status" value="1"/>
</dbReference>
<reference evidence="5" key="2">
    <citation type="journal article" date="2022" name="Sci. Rep.">
        <title>In silico prediction of the enzymes involved in the degradation of the herbicide molinate by Gulosibacter molinativorax ON4T.</title>
        <authorList>
            <person name="Lopes A.R."/>
            <person name="Bunin E."/>
            <person name="Viana A.T."/>
            <person name="Froufe H."/>
            <person name="Munoz-Merida A."/>
            <person name="Pinho D."/>
            <person name="Figueiredo J."/>
            <person name="Barroso C."/>
            <person name="Vaz-Moreira I."/>
            <person name="Bellanger X."/>
            <person name="Egas C."/>
            <person name="Nunes O.C."/>
        </authorList>
    </citation>
    <scope>NUCLEOTIDE SEQUENCE</scope>
    <source>
        <strain evidence="5">ON4</strain>
    </source>
</reference>